<dbReference type="Gene3D" id="3.40.50.1110">
    <property type="entry name" value="SGNH hydrolase"/>
    <property type="match status" value="1"/>
</dbReference>
<accession>A0A1I1YQZ2</accession>
<dbReference type="EMBL" id="FONQ01000001">
    <property type="protein sequence ID" value="SFE21859.1"/>
    <property type="molecule type" value="Genomic_DNA"/>
</dbReference>
<dbReference type="InterPro" id="IPR014982">
    <property type="entry name" value="GSCFA"/>
</dbReference>
<protein>
    <submittedName>
        <fullName evidence="2">GSCFA family protein</fullName>
    </submittedName>
</protein>
<keyword evidence="3" id="KW-1185">Reference proteome</keyword>
<reference evidence="3" key="1">
    <citation type="submission" date="2016-10" db="EMBL/GenBank/DDBJ databases">
        <authorList>
            <person name="Varghese N."/>
            <person name="Submissions S."/>
        </authorList>
    </citation>
    <scope>NUCLEOTIDE SEQUENCE [LARGE SCALE GENOMIC DNA]</scope>
    <source>
        <strain evidence="3">CGMCC 1.9227</strain>
    </source>
</reference>
<dbReference type="Pfam" id="PF08885">
    <property type="entry name" value="GSCFA"/>
    <property type="match status" value="1"/>
</dbReference>
<dbReference type="GO" id="GO:0016788">
    <property type="term" value="F:hydrolase activity, acting on ester bonds"/>
    <property type="evidence" value="ECO:0007669"/>
    <property type="project" value="UniProtKB-ARBA"/>
</dbReference>
<dbReference type="InterPro" id="IPR036514">
    <property type="entry name" value="SGNH_hydro_sf"/>
</dbReference>
<dbReference type="Proteomes" id="UP000198596">
    <property type="component" value="Unassembled WGS sequence"/>
</dbReference>
<dbReference type="SUPFAM" id="SSF52266">
    <property type="entry name" value="SGNH hydrolase"/>
    <property type="match status" value="1"/>
</dbReference>
<organism evidence="2 3">
    <name type="scientific">Flavobacterium xueshanense</name>
    <dbReference type="NCBI Taxonomy" id="935223"/>
    <lineage>
        <taxon>Bacteria</taxon>
        <taxon>Pseudomonadati</taxon>
        <taxon>Bacteroidota</taxon>
        <taxon>Flavobacteriia</taxon>
        <taxon>Flavobacteriales</taxon>
        <taxon>Flavobacteriaceae</taxon>
        <taxon>Flavobacterium</taxon>
    </lineage>
</organism>
<proteinExistence type="predicted"/>
<evidence type="ECO:0000313" key="2">
    <source>
        <dbReference type="EMBL" id="SFE21859.1"/>
    </source>
</evidence>
<gene>
    <name evidence="2" type="ORF">SAMN04488131_10192</name>
</gene>
<feature type="domain" description="GSCFA" evidence="1">
    <location>
        <begin position="1"/>
        <end position="238"/>
    </location>
</feature>
<name>A0A1I1YQZ2_9FLAO</name>
<evidence type="ECO:0000259" key="1">
    <source>
        <dbReference type="Pfam" id="PF08885"/>
    </source>
</evidence>
<dbReference type="STRING" id="935223.SAMN04488131_10192"/>
<sequence length="296" mass="34361">MSLGSCFAVNMAEKLDYFKFQNSCNPFGILFHPLAIEKLIDFAVSGKQFTDNDIFFHNERWHCFDVHSDLSNSNKEDLLASLNALIKSTNQHITESTHIIITYGTSWIYRNIESDFIVANCHKVPQKQFKKELLSIGEIEESIAKTIKLIHGVNPNCTIIFTVSPVRHIKDGFVENQWSKSNLISAIHSVLGTEHCELNTEYFPSYEIMMDELRDYRFYAEDMLHPNQVAINYIWKRYKETTISETAFATMDEVSTIQKSLSHKPFNPKSESHLKFESKVREKITKLESEYSFMKF</sequence>
<dbReference type="AlphaFoldDB" id="A0A1I1YQZ2"/>
<evidence type="ECO:0000313" key="3">
    <source>
        <dbReference type="Proteomes" id="UP000198596"/>
    </source>
</evidence>